<reference evidence="9" key="1">
    <citation type="submission" date="2021-01" db="EMBL/GenBank/DDBJ databases">
        <title>Phytophthora aleatoria, a newly-described species from Pinus radiata is distinct from Phytophthora cactorum isolates based on comparative genomics.</title>
        <authorList>
            <person name="Mcdougal R."/>
            <person name="Panda P."/>
            <person name="Williams N."/>
            <person name="Studholme D.J."/>
        </authorList>
    </citation>
    <scope>NUCLEOTIDE SEQUENCE</scope>
    <source>
        <strain evidence="9">NZFS 4037</strain>
    </source>
</reference>
<evidence type="ECO:0000259" key="8">
    <source>
        <dbReference type="Pfam" id="PF12705"/>
    </source>
</evidence>
<evidence type="ECO:0000313" key="9">
    <source>
        <dbReference type="EMBL" id="KAG6976573.1"/>
    </source>
</evidence>
<keyword evidence="3" id="KW-0997">Cell inner membrane</keyword>
<evidence type="ECO:0000256" key="6">
    <source>
        <dbReference type="ARBA" id="ARBA00023315"/>
    </source>
</evidence>
<dbReference type="CDD" id="cd07984">
    <property type="entry name" value="LPLAT_LABLAT-like"/>
    <property type="match status" value="1"/>
</dbReference>
<evidence type="ECO:0000256" key="4">
    <source>
        <dbReference type="ARBA" id="ARBA00022679"/>
    </source>
</evidence>
<feature type="region of interest" description="Disordered" evidence="7">
    <location>
        <begin position="1077"/>
        <end position="1125"/>
    </location>
</feature>
<comment type="subcellular location">
    <subcellularLocation>
        <location evidence="1">Cell inner membrane</location>
    </subcellularLocation>
</comment>
<dbReference type="GO" id="GO:0016746">
    <property type="term" value="F:acyltransferase activity"/>
    <property type="evidence" value="ECO:0007669"/>
    <property type="project" value="UniProtKB-KW"/>
</dbReference>
<dbReference type="GO" id="GO:1901137">
    <property type="term" value="P:carbohydrate derivative biosynthetic process"/>
    <property type="evidence" value="ECO:0007669"/>
    <property type="project" value="UniProtKB-ARBA"/>
</dbReference>
<evidence type="ECO:0000256" key="2">
    <source>
        <dbReference type="ARBA" id="ARBA00022475"/>
    </source>
</evidence>
<sequence length="1541" mass="169965">METAASAWRPATAAPQRRGLSVEWASWAVRGLQLLARGLPDRMLWVTAKALGGIFYYVVRLRRRVVLDRIAAGQPSNDGHRVARDSYAYAALSLLWLLRLDEVASPQTLISLDEDTRESIASLRTVLANGQASSHAIITTGHIGFWEVLPAALARPALPVQTQWIVYRPLHNVALDDLVASIRNAPGRRLIADKKCYGLLRDVLQCPNADGNAAQVVGLVADQRCNSEHTRANVRVLGQPTYFATGAARLHMETGASLWFAAVLHNKHYYESSDPSEKPFRLISMNATTAQENATEIVQTYASMLEKLVLEYPEQCMTFDSAKMARQLYVARRSLERTVLLHQAWPSSVHNCRLFSSVSSINASNSDVSVLPGSPSIVHQSLVTSVPNLQALQRVRWLLQQPQRRVLLLMGNSASDSPVRAALERDSPAFELERRGHGVFGVHEFCQLLLRESSRERRIFGRAQLAALLLHNGLALPGASRLAATSTLQRRKGIQDLLQLFRLLEREGATPEQYAAVAVASGEQAPHELTETYSKYMELLIQNNATSWDGLVMDVLELCGVQKGNAAVQEATAKEFSQAVLKEYTDVVVDDVQRMTPAMATLVGHLCGQPSVQSSASFSRVLLDGDECPQTQILEQQILKTARCTGRERSITHLSWEMDGEVVDKRSRMQAFAKQVLTKSTGISKGTPSPVPLKCWHFGTSEAEERSVGAFLAHKLQTDGTTQATVLCPSHADAHRITLAFEKQGLPVQMTGDRFAAATNSTGVPIHLFDEPGVNVVYSLLCALCFPSDSRHLYSVLRSDYFAFPAELLSWLMEKEHRSHVDLFPVLEAFVKSQGKSLGTSLNYRGGEELELPQPASSQLESGLEIAESFVNIIKRLRAESHQLSAAEIVQSFLEDIGRLDALLSPSSPEQERESLVLADFLRELETAQNVVKSDHVTFVAPYLQQLRETNLTSSVSLEDAPEVLSTNSTARDTGIQVLPLTTYALESLASSVSDGEYDRLHVLVLMSMRDSKFPGRMKRLTLPLPYELLSEPYPVQTRTEHLEQCEQLAYQALTLGDYSEVVLSFAELAPTSSSKRETLSRTFQPIWHEGDRPAATNGKGSSKGRTGTSAATSSPKFSSLQRSSTNGAVLSEEAAPVKVTSHFWLSDVAGLLREFVNRVFLPILHHKNRLAAADASPITTREDDNAAYSRQKQDAVNVKQPTAAIPTETETSTATSVDTRRSPAPASSASYKPTHLSYSQISEYLRCPHRYYLGRVMKLDGDVSTAMIFGHALHEGIAAFAKSLAATQLNGEVTQETKTLAAVEAKEAFMRAWVGDGYGLFTSKEQASFLLERGMMALWEFIETHYGDLQLEEIVHVEKEFSFHVPEANVELRGVWDRIDRVSSPIGDGSSSFVIKEFKSNMGGAERNMRKLADDSLQLKMYMYAFHKVFGEAPYGAKLQQIGGNYNEPSSDATKARRRRISRAGNDDNGFVHFSEEAAQEAKDAIVEVASGLRRGDFDPKPSFAECAFCPYAGSACHFPTDDASHERQSARRVGTAAQR</sequence>
<dbReference type="GO" id="GO:0008610">
    <property type="term" value="P:lipid biosynthetic process"/>
    <property type="evidence" value="ECO:0007669"/>
    <property type="project" value="UniProtKB-ARBA"/>
</dbReference>
<dbReference type="Proteomes" id="UP000709295">
    <property type="component" value="Unassembled WGS sequence"/>
</dbReference>
<organism evidence="9 10">
    <name type="scientific">Phytophthora aleatoria</name>
    <dbReference type="NCBI Taxonomy" id="2496075"/>
    <lineage>
        <taxon>Eukaryota</taxon>
        <taxon>Sar</taxon>
        <taxon>Stramenopiles</taxon>
        <taxon>Oomycota</taxon>
        <taxon>Peronosporomycetes</taxon>
        <taxon>Peronosporales</taxon>
        <taxon>Peronosporaceae</taxon>
        <taxon>Phytophthora</taxon>
    </lineage>
</organism>
<dbReference type="InterPro" id="IPR038726">
    <property type="entry name" value="PDDEXK_AddAB-type"/>
</dbReference>
<dbReference type="InterPro" id="IPR004960">
    <property type="entry name" value="LipA_acyltrans"/>
</dbReference>
<evidence type="ECO:0000256" key="3">
    <source>
        <dbReference type="ARBA" id="ARBA00022519"/>
    </source>
</evidence>
<keyword evidence="6" id="KW-0012">Acyltransferase</keyword>
<evidence type="ECO:0000256" key="1">
    <source>
        <dbReference type="ARBA" id="ARBA00004533"/>
    </source>
</evidence>
<dbReference type="Pfam" id="PF12705">
    <property type="entry name" value="PDDEXK_1"/>
    <property type="match status" value="1"/>
</dbReference>
<dbReference type="EMBL" id="JAENGY010000027">
    <property type="protein sequence ID" value="KAG6976573.1"/>
    <property type="molecule type" value="Genomic_DNA"/>
</dbReference>
<proteinExistence type="predicted"/>
<name>A0A8J5J002_9STRA</name>
<dbReference type="PANTHER" id="PTHR30606">
    <property type="entry name" value="LIPID A BIOSYNTHESIS LAUROYL ACYLTRANSFERASE"/>
    <property type="match status" value="1"/>
</dbReference>
<feature type="domain" description="PD-(D/E)XK endonuclease-like" evidence="8">
    <location>
        <begin position="1236"/>
        <end position="1514"/>
    </location>
</feature>
<feature type="region of interest" description="Disordered" evidence="7">
    <location>
        <begin position="1182"/>
        <end position="1233"/>
    </location>
</feature>
<feature type="compositionally biased region" description="Low complexity" evidence="7">
    <location>
        <begin position="1097"/>
        <end position="1115"/>
    </location>
</feature>
<keyword evidence="10" id="KW-1185">Reference proteome</keyword>
<dbReference type="GO" id="GO:0005886">
    <property type="term" value="C:plasma membrane"/>
    <property type="evidence" value="ECO:0007669"/>
    <property type="project" value="UniProtKB-SubCell"/>
</dbReference>
<feature type="compositionally biased region" description="Polar residues" evidence="7">
    <location>
        <begin position="1116"/>
        <end position="1125"/>
    </location>
</feature>
<gene>
    <name evidence="9" type="ORF">JG688_00001217</name>
</gene>
<evidence type="ECO:0000256" key="5">
    <source>
        <dbReference type="ARBA" id="ARBA00023136"/>
    </source>
</evidence>
<keyword evidence="5" id="KW-0472">Membrane</keyword>
<keyword evidence="2" id="KW-1003">Cell membrane</keyword>
<dbReference type="PANTHER" id="PTHR30606:SF10">
    <property type="entry name" value="PHOSPHATIDYLINOSITOL MANNOSIDE ACYLTRANSFERASE"/>
    <property type="match status" value="1"/>
</dbReference>
<keyword evidence="4" id="KW-0808">Transferase</keyword>
<evidence type="ECO:0000313" key="10">
    <source>
        <dbReference type="Proteomes" id="UP000709295"/>
    </source>
</evidence>
<protein>
    <recommendedName>
        <fullName evidence="8">PD-(D/E)XK endonuclease-like domain-containing protein</fullName>
    </recommendedName>
</protein>
<accession>A0A8J5J002</accession>
<comment type="caution">
    <text evidence="9">The sequence shown here is derived from an EMBL/GenBank/DDBJ whole genome shotgun (WGS) entry which is preliminary data.</text>
</comment>
<evidence type="ECO:0000256" key="7">
    <source>
        <dbReference type="SAM" id="MobiDB-lite"/>
    </source>
</evidence>
<feature type="compositionally biased region" description="Polar residues" evidence="7">
    <location>
        <begin position="1209"/>
        <end position="1218"/>
    </location>
</feature>